<dbReference type="GO" id="GO:0008677">
    <property type="term" value="F:2-dehydropantoate 2-reductase activity"/>
    <property type="evidence" value="ECO:0007669"/>
    <property type="project" value="UniProtKB-EC"/>
</dbReference>
<dbReference type="InterPro" id="IPR051402">
    <property type="entry name" value="KPR-Related"/>
</dbReference>
<dbReference type="FunFam" id="3.40.50.720:FF:000307">
    <property type="entry name" value="2-dehydropantoate 2-reductase"/>
    <property type="match status" value="1"/>
</dbReference>
<comment type="pathway">
    <text evidence="2 10">Cofactor biosynthesis; (R)-pantothenate biosynthesis; (R)-pantoate from 3-methyl-2-oxobutanoate: step 2/2.</text>
</comment>
<name>A0A1M5G9K7_9BACT</name>
<keyword evidence="6 10" id="KW-0521">NADP</keyword>
<dbReference type="EMBL" id="FQUM01000018">
    <property type="protein sequence ID" value="SHG00447.1"/>
    <property type="molecule type" value="Genomic_DNA"/>
</dbReference>
<dbReference type="InterPro" id="IPR008927">
    <property type="entry name" value="6-PGluconate_DH-like_C_sf"/>
</dbReference>
<dbReference type="InterPro" id="IPR036291">
    <property type="entry name" value="NAD(P)-bd_dom_sf"/>
</dbReference>
<dbReference type="UniPathway" id="UPA00028">
    <property type="reaction ID" value="UER00004"/>
</dbReference>
<dbReference type="SUPFAM" id="SSF51735">
    <property type="entry name" value="NAD(P)-binding Rossmann-fold domains"/>
    <property type="match status" value="1"/>
</dbReference>
<dbReference type="Pfam" id="PF02558">
    <property type="entry name" value="ApbA"/>
    <property type="match status" value="1"/>
</dbReference>
<dbReference type="RefSeq" id="WP_073003559.1">
    <property type="nucleotide sequence ID" value="NZ_FQUM01000018.1"/>
</dbReference>
<evidence type="ECO:0000256" key="3">
    <source>
        <dbReference type="ARBA" id="ARBA00007870"/>
    </source>
</evidence>
<dbReference type="GO" id="GO:0005737">
    <property type="term" value="C:cytoplasm"/>
    <property type="evidence" value="ECO:0007669"/>
    <property type="project" value="TreeGrafter"/>
</dbReference>
<dbReference type="Proteomes" id="UP000184164">
    <property type="component" value="Unassembled WGS sequence"/>
</dbReference>
<dbReference type="InterPro" id="IPR013332">
    <property type="entry name" value="KPR_N"/>
</dbReference>
<feature type="domain" description="Ketopantoate reductase N-terminal" evidence="11">
    <location>
        <begin position="3"/>
        <end position="153"/>
    </location>
</feature>
<organism evidence="13 14">
    <name type="scientific">Mariniphaga anaerophila</name>
    <dbReference type="NCBI Taxonomy" id="1484053"/>
    <lineage>
        <taxon>Bacteria</taxon>
        <taxon>Pseudomonadati</taxon>
        <taxon>Bacteroidota</taxon>
        <taxon>Bacteroidia</taxon>
        <taxon>Marinilabiliales</taxon>
        <taxon>Prolixibacteraceae</taxon>
        <taxon>Mariniphaga</taxon>
    </lineage>
</organism>
<comment type="similarity">
    <text evidence="3 10">Belongs to the ketopantoate reductase family.</text>
</comment>
<dbReference type="Pfam" id="PF08546">
    <property type="entry name" value="ApbA_C"/>
    <property type="match status" value="1"/>
</dbReference>
<evidence type="ECO:0000256" key="7">
    <source>
        <dbReference type="ARBA" id="ARBA00023002"/>
    </source>
</evidence>
<dbReference type="InterPro" id="IPR013752">
    <property type="entry name" value="KPA_reductase"/>
</dbReference>
<evidence type="ECO:0000256" key="5">
    <source>
        <dbReference type="ARBA" id="ARBA00019465"/>
    </source>
</evidence>
<evidence type="ECO:0000256" key="4">
    <source>
        <dbReference type="ARBA" id="ARBA00013014"/>
    </source>
</evidence>
<dbReference type="STRING" id="1484053.SAMN05444274_11816"/>
<dbReference type="SUPFAM" id="SSF48179">
    <property type="entry name" value="6-phosphogluconate dehydrogenase C-terminal domain-like"/>
    <property type="match status" value="1"/>
</dbReference>
<evidence type="ECO:0000313" key="13">
    <source>
        <dbReference type="EMBL" id="SHG00447.1"/>
    </source>
</evidence>
<keyword evidence="14" id="KW-1185">Reference proteome</keyword>
<evidence type="ECO:0000259" key="12">
    <source>
        <dbReference type="Pfam" id="PF08546"/>
    </source>
</evidence>
<dbReference type="OrthoDB" id="9796561at2"/>
<dbReference type="GO" id="GO:0015940">
    <property type="term" value="P:pantothenate biosynthetic process"/>
    <property type="evidence" value="ECO:0007669"/>
    <property type="project" value="UniProtKB-UniPathway"/>
</dbReference>
<dbReference type="Gene3D" id="3.40.50.720">
    <property type="entry name" value="NAD(P)-binding Rossmann-like Domain"/>
    <property type="match status" value="1"/>
</dbReference>
<proteinExistence type="inferred from homology"/>
<reference evidence="13 14" key="1">
    <citation type="submission" date="2016-11" db="EMBL/GenBank/DDBJ databases">
        <authorList>
            <person name="Jaros S."/>
            <person name="Januszkiewicz K."/>
            <person name="Wedrychowicz H."/>
        </authorList>
    </citation>
    <scope>NUCLEOTIDE SEQUENCE [LARGE SCALE GENOMIC DNA]</scope>
    <source>
        <strain evidence="13 14">DSM 26910</strain>
    </source>
</reference>
<protein>
    <recommendedName>
        <fullName evidence="5 10">2-dehydropantoate 2-reductase</fullName>
        <ecNumber evidence="4 10">1.1.1.169</ecNumber>
    </recommendedName>
    <alternativeName>
        <fullName evidence="8 10">Ketopantoate reductase</fullName>
    </alternativeName>
</protein>
<keyword evidence="7 10" id="KW-0560">Oxidoreductase</keyword>
<dbReference type="EC" id="1.1.1.169" evidence="4 10"/>
<accession>A0A1M5G9K7</accession>
<dbReference type="InterPro" id="IPR013328">
    <property type="entry name" value="6PGD_dom2"/>
</dbReference>
<comment type="function">
    <text evidence="1 10">Catalyzes the NADPH-dependent reduction of ketopantoate into pantoic acid.</text>
</comment>
<dbReference type="Gene3D" id="1.10.1040.10">
    <property type="entry name" value="N-(1-d-carboxylethyl)-l-norvaline Dehydrogenase, domain 2"/>
    <property type="match status" value="1"/>
</dbReference>
<dbReference type="PANTHER" id="PTHR21708">
    <property type="entry name" value="PROBABLE 2-DEHYDROPANTOATE 2-REDUCTASE"/>
    <property type="match status" value="1"/>
</dbReference>
<dbReference type="PANTHER" id="PTHR21708:SF26">
    <property type="entry name" value="2-DEHYDROPANTOATE 2-REDUCTASE"/>
    <property type="match status" value="1"/>
</dbReference>
<comment type="catalytic activity">
    <reaction evidence="9 10">
        <text>(R)-pantoate + NADP(+) = 2-dehydropantoate + NADPH + H(+)</text>
        <dbReference type="Rhea" id="RHEA:16233"/>
        <dbReference type="ChEBI" id="CHEBI:11561"/>
        <dbReference type="ChEBI" id="CHEBI:15378"/>
        <dbReference type="ChEBI" id="CHEBI:15980"/>
        <dbReference type="ChEBI" id="CHEBI:57783"/>
        <dbReference type="ChEBI" id="CHEBI:58349"/>
        <dbReference type="EC" id="1.1.1.169"/>
    </reaction>
</comment>
<evidence type="ECO:0000256" key="8">
    <source>
        <dbReference type="ARBA" id="ARBA00032024"/>
    </source>
</evidence>
<evidence type="ECO:0000259" key="11">
    <source>
        <dbReference type="Pfam" id="PF02558"/>
    </source>
</evidence>
<dbReference type="InterPro" id="IPR003710">
    <property type="entry name" value="ApbA"/>
</dbReference>
<keyword evidence="10" id="KW-0566">Pantothenate biosynthesis</keyword>
<evidence type="ECO:0000256" key="6">
    <source>
        <dbReference type="ARBA" id="ARBA00022857"/>
    </source>
</evidence>
<evidence type="ECO:0000256" key="2">
    <source>
        <dbReference type="ARBA" id="ARBA00004994"/>
    </source>
</evidence>
<dbReference type="NCBIfam" id="TIGR00745">
    <property type="entry name" value="apbA_panE"/>
    <property type="match status" value="1"/>
</dbReference>
<evidence type="ECO:0000256" key="10">
    <source>
        <dbReference type="RuleBase" id="RU362068"/>
    </source>
</evidence>
<evidence type="ECO:0000256" key="1">
    <source>
        <dbReference type="ARBA" id="ARBA00002919"/>
    </source>
</evidence>
<feature type="domain" description="Ketopantoate reductase C-terminal" evidence="12">
    <location>
        <begin position="179"/>
        <end position="299"/>
    </location>
</feature>
<dbReference type="AlphaFoldDB" id="A0A1M5G9K7"/>
<evidence type="ECO:0000256" key="9">
    <source>
        <dbReference type="ARBA" id="ARBA00048793"/>
    </source>
</evidence>
<evidence type="ECO:0000313" key="14">
    <source>
        <dbReference type="Proteomes" id="UP000184164"/>
    </source>
</evidence>
<sequence>MKIAIIGTGGVGGYFGGKLADAGVDVTFLARGKHLEAMQKNGLFVKSILGDFHLPKVKATDKISEIGTVDLVMIGLKAWQVKDIREQLKFLIHSDTVILPLQNGVVTADELSVSIDKKHIIGGLCRIISKIEAPGVIDHFGVPAPKIIFGELNKTDTERLHHIKTVFDKARIHSEITMDIEAELWRKFIMICVSGLLAVTKTTYGELRELQETRRMMIDLFNEIHLLSQKMNINIEADYVDKTVQLIDKLPYDSTSSLTRDVWEGKPSEIEYQNGTVVKLGEKHSVETPVNKFVYNCILPMEIKARKQ</sequence>
<gene>
    <name evidence="13" type="ORF">SAMN05444274_11816</name>
</gene>